<evidence type="ECO:0000313" key="10">
    <source>
        <dbReference type="Proteomes" id="UP000565441"/>
    </source>
</evidence>
<name>A0A8H5HM28_9AGAR</name>
<dbReference type="SUPFAM" id="SSF51905">
    <property type="entry name" value="FAD/NAD(P)-binding domain"/>
    <property type="match status" value="2"/>
</dbReference>
<keyword evidence="3" id="KW-0285">Flavoprotein</keyword>
<dbReference type="OrthoDB" id="66881at2759"/>
<evidence type="ECO:0000313" key="9">
    <source>
        <dbReference type="EMBL" id="KAF5385797.1"/>
    </source>
</evidence>
<keyword evidence="5" id="KW-0521">NADP</keyword>
<dbReference type="PRINTS" id="PR00411">
    <property type="entry name" value="PNDRDTASEI"/>
</dbReference>
<evidence type="ECO:0000256" key="3">
    <source>
        <dbReference type="ARBA" id="ARBA00022630"/>
    </source>
</evidence>
<gene>
    <name evidence="9" type="ORF">D9615_002198</name>
</gene>
<comment type="similarity">
    <text evidence="2">Belongs to the FAD-binding monooxygenase family.</text>
</comment>
<dbReference type="InterPro" id="IPR023753">
    <property type="entry name" value="FAD/NAD-binding_dom"/>
</dbReference>
<protein>
    <recommendedName>
        <fullName evidence="8">FAD/NAD(P)-binding domain-containing protein</fullName>
    </recommendedName>
</protein>
<evidence type="ECO:0000256" key="4">
    <source>
        <dbReference type="ARBA" id="ARBA00022827"/>
    </source>
</evidence>
<evidence type="ECO:0000256" key="1">
    <source>
        <dbReference type="ARBA" id="ARBA00001974"/>
    </source>
</evidence>
<dbReference type="Proteomes" id="UP000565441">
    <property type="component" value="Unassembled WGS sequence"/>
</dbReference>
<keyword evidence="4" id="KW-0274">FAD</keyword>
<proteinExistence type="inferred from homology"/>
<evidence type="ECO:0000256" key="5">
    <source>
        <dbReference type="ARBA" id="ARBA00022857"/>
    </source>
</evidence>
<reference evidence="9 10" key="1">
    <citation type="journal article" date="2020" name="ISME J.">
        <title>Uncovering the hidden diversity of litter-decomposition mechanisms in mushroom-forming fungi.</title>
        <authorList>
            <person name="Floudas D."/>
            <person name="Bentzer J."/>
            <person name="Ahren D."/>
            <person name="Johansson T."/>
            <person name="Persson P."/>
            <person name="Tunlid A."/>
        </authorList>
    </citation>
    <scope>NUCLEOTIDE SEQUENCE [LARGE SCALE GENOMIC DNA]</scope>
    <source>
        <strain evidence="9 10">CBS 661.87</strain>
    </source>
</reference>
<dbReference type="GO" id="GO:0004497">
    <property type="term" value="F:monooxygenase activity"/>
    <property type="evidence" value="ECO:0007669"/>
    <property type="project" value="UniProtKB-KW"/>
</dbReference>
<dbReference type="InterPro" id="IPR050775">
    <property type="entry name" value="FAD-binding_Monooxygenases"/>
</dbReference>
<dbReference type="PANTHER" id="PTHR43098">
    <property type="entry name" value="L-ORNITHINE N(5)-MONOOXYGENASE-RELATED"/>
    <property type="match status" value="1"/>
</dbReference>
<dbReference type="Pfam" id="PF07992">
    <property type="entry name" value="Pyr_redox_2"/>
    <property type="match status" value="1"/>
</dbReference>
<dbReference type="PANTHER" id="PTHR43098:SF3">
    <property type="entry name" value="L-ORNITHINE N(5)-MONOOXYGENASE-RELATED"/>
    <property type="match status" value="1"/>
</dbReference>
<dbReference type="EMBL" id="JAACJP010000003">
    <property type="protein sequence ID" value="KAF5385797.1"/>
    <property type="molecule type" value="Genomic_DNA"/>
</dbReference>
<comment type="caution">
    <text evidence="9">The sequence shown here is derived from an EMBL/GenBank/DDBJ whole genome shotgun (WGS) entry which is preliminary data.</text>
</comment>
<evidence type="ECO:0000256" key="2">
    <source>
        <dbReference type="ARBA" id="ARBA00010139"/>
    </source>
</evidence>
<feature type="domain" description="FAD/NAD(P)-binding" evidence="8">
    <location>
        <begin position="40"/>
        <end position="262"/>
    </location>
</feature>
<keyword evidence="6" id="KW-0560">Oxidoreductase</keyword>
<evidence type="ECO:0000256" key="6">
    <source>
        <dbReference type="ARBA" id="ARBA00023002"/>
    </source>
</evidence>
<dbReference type="AlphaFoldDB" id="A0A8H5HM28"/>
<sequence>MWPSKSTIIYNGSPRTAAGRTLLPHPMSVNGNSTQQEPEFDVLVVGAGFGGTYQLYKLREAGFSVKVFEAGSNMGGTWHWNCYPGARVDSDFSIYQLSIDELWKEWEWTERFPGRQELVDYFAYVDKKLDLKRDMSFHTRVTAAHFDTPTDRWVVSTQNGRTVRPRFLVLCTGFASKPLFPGYKGLDAFQGIIHHTAQWPQGGVDLAGKRVGVIGTGASGVQVIQETGPLAAHLTVFQRTPNLALPMFQHKLDGAMQTRMKSELYPILFRRREQTFAGFHFDVVRRSVFDLTPEERYLAFEDLWARGGFHYWLGAYQDIFTDEKANAEVYAFWRKKVLERLRDPEMQRKLAPETAPHPFGVKRPCLEQQYWEVYNQPNVELVDLQRNPILEVTPKGVMTQDGVEHELDVLVLATGFDAVTGSITDIDLRGIDGALIRDKWSKGLSTYLGLTSAGYPNMFFPYGPQGPTAFCNGPTCVEIQGDWIVDCIAYMREHKHTRIDPTQAAEDAWVARLNEIFSTGLWDRAKSWYTGANVPGKRVESLNFTGGLPLYIRLCRESAEGGYTGFAFSESGTDGRTECQ</sequence>
<accession>A0A8H5HM28</accession>
<dbReference type="Gene3D" id="3.50.50.60">
    <property type="entry name" value="FAD/NAD(P)-binding domain"/>
    <property type="match status" value="2"/>
</dbReference>
<dbReference type="InterPro" id="IPR036188">
    <property type="entry name" value="FAD/NAD-bd_sf"/>
</dbReference>
<evidence type="ECO:0000256" key="7">
    <source>
        <dbReference type="ARBA" id="ARBA00023033"/>
    </source>
</evidence>
<comment type="cofactor">
    <cofactor evidence="1">
        <name>FAD</name>
        <dbReference type="ChEBI" id="CHEBI:57692"/>
    </cofactor>
</comment>
<keyword evidence="7" id="KW-0503">Monooxygenase</keyword>
<keyword evidence="10" id="KW-1185">Reference proteome</keyword>
<evidence type="ECO:0000259" key="8">
    <source>
        <dbReference type="Pfam" id="PF07992"/>
    </source>
</evidence>
<organism evidence="9 10">
    <name type="scientific">Tricholomella constricta</name>
    <dbReference type="NCBI Taxonomy" id="117010"/>
    <lineage>
        <taxon>Eukaryota</taxon>
        <taxon>Fungi</taxon>
        <taxon>Dikarya</taxon>
        <taxon>Basidiomycota</taxon>
        <taxon>Agaricomycotina</taxon>
        <taxon>Agaricomycetes</taxon>
        <taxon>Agaricomycetidae</taxon>
        <taxon>Agaricales</taxon>
        <taxon>Tricholomatineae</taxon>
        <taxon>Lyophyllaceae</taxon>
        <taxon>Tricholomella</taxon>
    </lineage>
</organism>